<dbReference type="OrthoDB" id="3163292at2759"/>
<evidence type="ECO:0000313" key="2">
    <source>
        <dbReference type="Proteomes" id="UP000240760"/>
    </source>
</evidence>
<accession>A0A2T4C077</accession>
<protein>
    <submittedName>
        <fullName evidence="1">Uncharacterized protein</fullName>
    </submittedName>
</protein>
<organism evidence="1 2">
    <name type="scientific">Trichoderma longibrachiatum ATCC 18648</name>
    <dbReference type="NCBI Taxonomy" id="983965"/>
    <lineage>
        <taxon>Eukaryota</taxon>
        <taxon>Fungi</taxon>
        <taxon>Dikarya</taxon>
        <taxon>Ascomycota</taxon>
        <taxon>Pezizomycotina</taxon>
        <taxon>Sordariomycetes</taxon>
        <taxon>Hypocreomycetidae</taxon>
        <taxon>Hypocreales</taxon>
        <taxon>Hypocreaceae</taxon>
        <taxon>Trichoderma</taxon>
    </lineage>
</organism>
<dbReference type="AlphaFoldDB" id="A0A2T4C077"/>
<reference evidence="1 2" key="1">
    <citation type="submission" date="2016-07" db="EMBL/GenBank/DDBJ databases">
        <title>Multiple horizontal gene transfer events from other fungi enriched the ability of initially mycotrophic Trichoderma (Ascomycota) to feed on dead plant biomass.</title>
        <authorList>
            <consortium name="DOE Joint Genome Institute"/>
            <person name="Aerts A."/>
            <person name="Atanasova L."/>
            <person name="Chenthamara K."/>
            <person name="Zhang J."/>
            <person name="Grujic M."/>
            <person name="Henrissat B."/>
            <person name="Kuo A."/>
            <person name="Salamov A."/>
            <person name="Lipzen A."/>
            <person name="Labutti K."/>
            <person name="Barry K."/>
            <person name="Miao Y."/>
            <person name="Rahimi M.J."/>
            <person name="Shen Q."/>
            <person name="Grigoriev I.V."/>
            <person name="Kubicek C.P."/>
            <person name="Druzhinina I.S."/>
        </authorList>
    </citation>
    <scope>NUCLEOTIDE SEQUENCE [LARGE SCALE GENOMIC DNA]</scope>
    <source>
        <strain evidence="1 2">ATCC 18648</strain>
    </source>
</reference>
<evidence type="ECO:0000313" key="1">
    <source>
        <dbReference type="EMBL" id="PTB74987.1"/>
    </source>
</evidence>
<keyword evidence="2" id="KW-1185">Reference proteome</keyword>
<dbReference type="EMBL" id="KZ679134">
    <property type="protein sequence ID" value="PTB74987.1"/>
    <property type="molecule type" value="Genomic_DNA"/>
</dbReference>
<proteinExistence type="predicted"/>
<dbReference type="Proteomes" id="UP000240760">
    <property type="component" value="Unassembled WGS sequence"/>
</dbReference>
<gene>
    <name evidence="1" type="ORF">M440DRAFT_1266445</name>
</gene>
<sequence length="92" mass="10667">MSFACAWTRNGTSRRPIPHLFASMWTRQDHAKFAISRERGTMQFVYDRSLQAERPWITERNAIVEAIEAWCNDAIGLQTETTVTSPRTPQMH</sequence>
<name>A0A2T4C077_TRILO</name>